<keyword evidence="4 5" id="KW-0472">Membrane</keyword>
<proteinExistence type="predicted"/>
<reference evidence="6" key="1">
    <citation type="submission" date="2022-01" db="UniProtKB">
        <authorList>
            <consortium name="EnsemblMetazoa"/>
        </authorList>
    </citation>
    <scope>IDENTIFICATION</scope>
</reference>
<dbReference type="Pfam" id="PF00335">
    <property type="entry name" value="Tetraspanin"/>
    <property type="match status" value="1"/>
</dbReference>
<dbReference type="Gene3D" id="1.10.1450.10">
    <property type="entry name" value="Tetraspanin"/>
    <property type="match status" value="1"/>
</dbReference>
<evidence type="ECO:0000256" key="1">
    <source>
        <dbReference type="ARBA" id="ARBA00004141"/>
    </source>
</evidence>
<evidence type="ECO:0000256" key="3">
    <source>
        <dbReference type="ARBA" id="ARBA00022989"/>
    </source>
</evidence>
<name>A0A8I6RGN0_CIMLE</name>
<keyword evidence="2 5" id="KW-0812">Transmembrane</keyword>
<evidence type="ECO:0008006" key="8">
    <source>
        <dbReference type="Google" id="ProtNLM"/>
    </source>
</evidence>
<dbReference type="GeneID" id="106664178"/>
<evidence type="ECO:0000256" key="2">
    <source>
        <dbReference type="ARBA" id="ARBA00022692"/>
    </source>
</evidence>
<dbReference type="KEGG" id="clec:106664178"/>
<evidence type="ECO:0000256" key="4">
    <source>
        <dbReference type="ARBA" id="ARBA00023136"/>
    </source>
</evidence>
<feature type="transmembrane region" description="Helical" evidence="5">
    <location>
        <begin position="58"/>
        <end position="81"/>
    </location>
</feature>
<keyword evidence="3 5" id="KW-1133">Transmembrane helix</keyword>
<feature type="transmembrane region" description="Helical" evidence="5">
    <location>
        <begin position="230"/>
        <end position="247"/>
    </location>
</feature>
<feature type="transmembrane region" description="Helical" evidence="5">
    <location>
        <begin position="20"/>
        <end position="38"/>
    </location>
</feature>
<feature type="transmembrane region" description="Helical" evidence="5">
    <location>
        <begin position="102"/>
        <end position="127"/>
    </location>
</feature>
<dbReference type="InterPro" id="IPR018499">
    <property type="entry name" value="Tetraspanin/Peripherin"/>
</dbReference>
<dbReference type="SUPFAM" id="SSF48652">
    <property type="entry name" value="Tetraspanin"/>
    <property type="match status" value="1"/>
</dbReference>
<protein>
    <recommendedName>
        <fullName evidence="8">Tetraspanin</fullName>
    </recommendedName>
</protein>
<keyword evidence="7" id="KW-1185">Reference proteome</keyword>
<comment type="subcellular location">
    <subcellularLocation>
        <location evidence="1">Membrane</location>
        <topology evidence="1">Multi-pass membrane protein</topology>
    </subcellularLocation>
</comment>
<dbReference type="OrthoDB" id="10033535at2759"/>
<dbReference type="AlphaFoldDB" id="A0A8I6RGN0"/>
<dbReference type="GO" id="GO:0016020">
    <property type="term" value="C:membrane"/>
    <property type="evidence" value="ECO:0007669"/>
    <property type="project" value="UniProtKB-SubCell"/>
</dbReference>
<organism evidence="6 7">
    <name type="scientific">Cimex lectularius</name>
    <name type="common">Bed bug</name>
    <name type="synonym">Acanthia lectularia</name>
    <dbReference type="NCBI Taxonomy" id="79782"/>
    <lineage>
        <taxon>Eukaryota</taxon>
        <taxon>Metazoa</taxon>
        <taxon>Ecdysozoa</taxon>
        <taxon>Arthropoda</taxon>
        <taxon>Hexapoda</taxon>
        <taxon>Insecta</taxon>
        <taxon>Pterygota</taxon>
        <taxon>Neoptera</taxon>
        <taxon>Paraneoptera</taxon>
        <taxon>Hemiptera</taxon>
        <taxon>Heteroptera</taxon>
        <taxon>Panheteroptera</taxon>
        <taxon>Cimicomorpha</taxon>
        <taxon>Cimicidae</taxon>
        <taxon>Cimex</taxon>
    </lineage>
</organism>
<evidence type="ECO:0000313" key="7">
    <source>
        <dbReference type="Proteomes" id="UP000494040"/>
    </source>
</evidence>
<dbReference type="Proteomes" id="UP000494040">
    <property type="component" value="Unassembled WGS sequence"/>
</dbReference>
<dbReference type="EnsemblMetazoa" id="XM_014389633.1">
    <property type="protein sequence ID" value="XP_014245119.1"/>
    <property type="gene ID" value="LOC106664178"/>
</dbReference>
<evidence type="ECO:0000256" key="5">
    <source>
        <dbReference type="SAM" id="Phobius"/>
    </source>
</evidence>
<accession>A0A8I6RGN0</accession>
<sequence>MVYLIKMCIIPIRVETFLQLIDVSLVIMLVILSIEVVHGARSIVLMLENLDIAALFSYVYGAIIPSIFAVIDGTLAMLGIISLSYKVKYLRQQHLKSKEMTVYLRVIIASVICSLLIGLACATSVIVQKPIHGSFEASFLKALKNYSNPQSKAVLDHVQKEHSCCGLKDYKDWFNGKNKTNYMLPGSCCKNVEVPCSFHPDKNASFDFYAFWPTGCLNKYKKALSEYMKLIYQALVVMCCQIMYSIFDRLIQSSMDQIPTNGVHQCYIISKNQIRFGRAKRKRASTTQTPENEN</sequence>
<dbReference type="RefSeq" id="XP_014245119.1">
    <property type="nucleotide sequence ID" value="XM_014389633.1"/>
</dbReference>
<dbReference type="InterPro" id="IPR008952">
    <property type="entry name" value="Tetraspanin_EC2_sf"/>
</dbReference>
<evidence type="ECO:0000313" key="6">
    <source>
        <dbReference type="EnsemblMetazoa" id="XP_014245119.1"/>
    </source>
</evidence>